<evidence type="ECO:0000313" key="2">
    <source>
        <dbReference type="Proteomes" id="UP000664534"/>
    </source>
</evidence>
<keyword evidence="2" id="KW-1185">Reference proteome</keyword>
<dbReference type="Proteomes" id="UP000664534">
    <property type="component" value="Unassembled WGS sequence"/>
</dbReference>
<sequence>MFPNPIIFACGASYLEQKTGSDGVIRGYDEFSNTYEPMDAELEACNTAGPYQGFTLFALQRATTNVNAAQGTAPSRTVMRLCASALEDLQDNTGFQIAVNLLDERNLAYTVAVNIYRNLRRMLRLGWTIDYFRGPDFYVLMMALGYAGGAKSWFGTWQQNLDIYGGYWAQCVAEKNANLRVPEYADAV</sequence>
<gene>
    <name evidence="1" type="ORF">IMSHALPRED_009963</name>
</gene>
<dbReference type="AlphaFoldDB" id="A0A8H3I1B4"/>
<comment type="caution">
    <text evidence="1">The sequence shown here is derived from an EMBL/GenBank/DDBJ whole genome shotgun (WGS) entry which is preliminary data.</text>
</comment>
<reference evidence="1" key="1">
    <citation type="submission" date="2021-03" db="EMBL/GenBank/DDBJ databases">
        <authorList>
            <person name="Tagirdzhanova G."/>
        </authorList>
    </citation>
    <scope>NUCLEOTIDE SEQUENCE</scope>
</reference>
<dbReference type="EMBL" id="CAJPDT010000008">
    <property type="protein sequence ID" value="CAF9911197.1"/>
    <property type="molecule type" value="Genomic_DNA"/>
</dbReference>
<name>A0A8H3I1B4_9LECA</name>
<proteinExistence type="predicted"/>
<protein>
    <submittedName>
        <fullName evidence="1">Uncharacterized protein</fullName>
    </submittedName>
</protein>
<evidence type="ECO:0000313" key="1">
    <source>
        <dbReference type="EMBL" id="CAF9911197.1"/>
    </source>
</evidence>
<accession>A0A8H3I1B4</accession>
<organism evidence="1 2">
    <name type="scientific">Imshaugia aleurites</name>
    <dbReference type="NCBI Taxonomy" id="172621"/>
    <lineage>
        <taxon>Eukaryota</taxon>
        <taxon>Fungi</taxon>
        <taxon>Dikarya</taxon>
        <taxon>Ascomycota</taxon>
        <taxon>Pezizomycotina</taxon>
        <taxon>Lecanoromycetes</taxon>
        <taxon>OSLEUM clade</taxon>
        <taxon>Lecanoromycetidae</taxon>
        <taxon>Lecanorales</taxon>
        <taxon>Lecanorineae</taxon>
        <taxon>Parmeliaceae</taxon>
        <taxon>Imshaugia</taxon>
    </lineage>
</organism>